<protein>
    <recommendedName>
        <fullName evidence="3">F-box domain-containing protein</fullName>
    </recommendedName>
</protein>
<sequence>MVRHRRRHAQPRFPFLDLPADLQMLVMSNADIHTLQNLTYASPHTMSLYRSHPTGILQGAVATMEPQFRYLLLTTYSLVCAIRHEDPSNNALIGNVEAFLKDRLDTEDHRPIELVDHDALGALYMLCTIDADVSIVTQNYAETIYERAYHYWNPGVVLPPLLLSPVERYRMTRAVYRLRLFQVLYHDYPDRFEPDFEDPEGYPDFSERLSAFELDEMGSVYAFARQSRPEHGGCTFIDHWPWRTITPFECQKCQSTSLYDTDLITALTAARPSAHSRRSVVQPFSNILDGQQTGRHKPWADPKSWRQFPIKIWPTHPEVHRPSIGWMHWFPSRGSDANSTSATVYAEQFQRFGHCFWDAERCAEWGGMFSPIWRFEFGLREEEEAERGQGGIVYAEWDGELELFI</sequence>
<name>A0A8K0R9F2_9PLEO</name>
<evidence type="ECO:0008006" key="3">
    <source>
        <dbReference type="Google" id="ProtNLM"/>
    </source>
</evidence>
<proteinExistence type="predicted"/>
<keyword evidence="2" id="KW-1185">Reference proteome</keyword>
<evidence type="ECO:0000313" key="2">
    <source>
        <dbReference type="Proteomes" id="UP000813461"/>
    </source>
</evidence>
<evidence type="ECO:0000313" key="1">
    <source>
        <dbReference type="EMBL" id="KAH7089627.1"/>
    </source>
</evidence>
<dbReference type="EMBL" id="JAGMVJ010000006">
    <property type="protein sequence ID" value="KAH7089627.1"/>
    <property type="molecule type" value="Genomic_DNA"/>
</dbReference>
<dbReference type="Proteomes" id="UP000813461">
    <property type="component" value="Unassembled WGS sequence"/>
</dbReference>
<dbReference type="OrthoDB" id="3943306at2759"/>
<dbReference type="AlphaFoldDB" id="A0A8K0R9F2"/>
<accession>A0A8K0R9F2</accession>
<reference evidence="1" key="1">
    <citation type="journal article" date="2021" name="Nat. Commun.">
        <title>Genetic determinants of endophytism in the Arabidopsis root mycobiome.</title>
        <authorList>
            <person name="Mesny F."/>
            <person name="Miyauchi S."/>
            <person name="Thiergart T."/>
            <person name="Pickel B."/>
            <person name="Atanasova L."/>
            <person name="Karlsson M."/>
            <person name="Huettel B."/>
            <person name="Barry K.W."/>
            <person name="Haridas S."/>
            <person name="Chen C."/>
            <person name="Bauer D."/>
            <person name="Andreopoulos W."/>
            <person name="Pangilinan J."/>
            <person name="LaButti K."/>
            <person name="Riley R."/>
            <person name="Lipzen A."/>
            <person name="Clum A."/>
            <person name="Drula E."/>
            <person name="Henrissat B."/>
            <person name="Kohler A."/>
            <person name="Grigoriev I.V."/>
            <person name="Martin F.M."/>
            <person name="Hacquard S."/>
        </authorList>
    </citation>
    <scope>NUCLEOTIDE SEQUENCE</scope>
    <source>
        <strain evidence="1">MPI-SDFR-AT-0120</strain>
    </source>
</reference>
<gene>
    <name evidence="1" type="ORF">FB567DRAFT_306720</name>
</gene>
<comment type="caution">
    <text evidence="1">The sequence shown here is derived from an EMBL/GenBank/DDBJ whole genome shotgun (WGS) entry which is preliminary data.</text>
</comment>
<organism evidence="1 2">
    <name type="scientific">Paraphoma chrysanthemicola</name>
    <dbReference type="NCBI Taxonomy" id="798071"/>
    <lineage>
        <taxon>Eukaryota</taxon>
        <taxon>Fungi</taxon>
        <taxon>Dikarya</taxon>
        <taxon>Ascomycota</taxon>
        <taxon>Pezizomycotina</taxon>
        <taxon>Dothideomycetes</taxon>
        <taxon>Pleosporomycetidae</taxon>
        <taxon>Pleosporales</taxon>
        <taxon>Pleosporineae</taxon>
        <taxon>Phaeosphaeriaceae</taxon>
        <taxon>Paraphoma</taxon>
    </lineage>
</organism>